<dbReference type="InterPro" id="IPR029063">
    <property type="entry name" value="SAM-dependent_MTases_sf"/>
</dbReference>
<dbReference type="EMBL" id="FXYE01000001">
    <property type="protein sequence ID" value="SMX30886.1"/>
    <property type="molecule type" value="Genomic_DNA"/>
</dbReference>
<evidence type="ECO:0000313" key="1">
    <source>
        <dbReference type="EMBL" id="SMX30886.1"/>
    </source>
</evidence>
<accession>A0A238JM85</accession>
<name>A0A238JM85_9RHOB</name>
<evidence type="ECO:0000313" key="2">
    <source>
        <dbReference type="Proteomes" id="UP000202922"/>
    </source>
</evidence>
<proteinExistence type="predicted"/>
<dbReference type="OrthoDB" id="7873666at2"/>
<organism evidence="1 2">
    <name type="scientific">Actibacterium lipolyticum</name>
    <dbReference type="NCBI Taxonomy" id="1524263"/>
    <lineage>
        <taxon>Bacteria</taxon>
        <taxon>Pseudomonadati</taxon>
        <taxon>Pseudomonadota</taxon>
        <taxon>Alphaproteobacteria</taxon>
        <taxon>Rhodobacterales</taxon>
        <taxon>Roseobacteraceae</taxon>
        <taxon>Actibacterium</taxon>
    </lineage>
</organism>
<dbReference type="SUPFAM" id="SSF53335">
    <property type="entry name" value="S-adenosyl-L-methionine-dependent methyltransferases"/>
    <property type="match status" value="1"/>
</dbReference>
<sequence>MFSSVPRSYSVFDKSPWRLLLPRALADANHVPTMLREEEQQLYFWLTSLWAEGSGAIVDLGCFVGGSTARLAAGHAAAGLASKIHAFDRFTSDEQTKKKLLYPAGIEVFKGHDTLPLATALLGRWADRITLHPGEIEHAVWNEPIELLVMDASKTASSADNMAEIFFPHLIAGQSLLVQQDLMHWSQPWIAAQMELLSEYFTPLAFCRDSTIVYGCTKVPTLKALKGAQVGGLSDDALISLLEKAKHTLSAFVEAQQFDEMIKAIRANPKERTAWRFQRP</sequence>
<protein>
    <submittedName>
        <fullName evidence="1">Uncharacterized protein</fullName>
    </submittedName>
</protein>
<reference evidence="2" key="1">
    <citation type="submission" date="2017-05" db="EMBL/GenBank/DDBJ databases">
        <authorList>
            <person name="Rodrigo-Torres L."/>
            <person name="Arahal R. D."/>
            <person name="Lucena T."/>
        </authorList>
    </citation>
    <scope>NUCLEOTIDE SEQUENCE [LARGE SCALE GENOMIC DNA]</scope>
    <source>
        <strain evidence="2">CECT 8621</strain>
    </source>
</reference>
<dbReference type="RefSeq" id="WP_093965355.1">
    <property type="nucleotide sequence ID" value="NZ_FXYE01000001.1"/>
</dbReference>
<gene>
    <name evidence="1" type="ORF">COL8621_00168</name>
</gene>
<keyword evidence="2" id="KW-1185">Reference proteome</keyword>
<dbReference type="Gene3D" id="3.40.50.150">
    <property type="entry name" value="Vaccinia Virus protein VP39"/>
    <property type="match status" value="1"/>
</dbReference>
<dbReference type="AlphaFoldDB" id="A0A238JM85"/>
<dbReference type="Proteomes" id="UP000202922">
    <property type="component" value="Unassembled WGS sequence"/>
</dbReference>